<gene>
    <name evidence="2" type="ORF">JL106_07655</name>
</gene>
<proteinExistence type="predicted"/>
<keyword evidence="3" id="KW-1185">Reference proteome</keyword>
<evidence type="ECO:0000313" key="3">
    <source>
        <dbReference type="Proteomes" id="UP000663792"/>
    </source>
</evidence>
<accession>A0A939BZ00</accession>
<organism evidence="2 3">
    <name type="scientific">Nakamurella leprariae</name>
    <dbReference type="NCBI Taxonomy" id="2803911"/>
    <lineage>
        <taxon>Bacteria</taxon>
        <taxon>Bacillati</taxon>
        <taxon>Actinomycetota</taxon>
        <taxon>Actinomycetes</taxon>
        <taxon>Nakamurellales</taxon>
        <taxon>Nakamurellaceae</taxon>
        <taxon>Nakamurella</taxon>
    </lineage>
</organism>
<comment type="caution">
    <text evidence="2">The sequence shown here is derived from an EMBL/GenBank/DDBJ whole genome shotgun (WGS) entry which is preliminary data.</text>
</comment>
<dbReference type="RefSeq" id="WP_205260119.1">
    <property type="nucleotide sequence ID" value="NZ_JAERWK010000010.1"/>
</dbReference>
<dbReference type="Proteomes" id="UP000663792">
    <property type="component" value="Unassembled WGS sequence"/>
</dbReference>
<reference evidence="2" key="1">
    <citation type="submission" date="2021-01" db="EMBL/GenBank/DDBJ databases">
        <title>YIM 132084 draft genome.</title>
        <authorList>
            <person name="An D."/>
        </authorList>
    </citation>
    <scope>NUCLEOTIDE SEQUENCE</scope>
    <source>
        <strain evidence="2">YIM 132084</strain>
    </source>
</reference>
<dbReference type="InterPro" id="IPR033437">
    <property type="entry name" value="DUF5130"/>
</dbReference>
<dbReference type="EMBL" id="JAERWK010000010">
    <property type="protein sequence ID" value="MBM9467156.1"/>
    <property type="molecule type" value="Genomic_DNA"/>
</dbReference>
<feature type="compositionally biased region" description="Basic and acidic residues" evidence="1">
    <location>
        <begin position="1"/>
        <end position="10"/>
    </location>
</feature>
<protein>
    <submittedName>
        <fullName evidence="2">DUF5130 family protein</fullName>
    </submittedName>
</protein>
<dbReference type="AlphaFoldDB" id="A0A939BZ00"/>
<sequence length="161" mass="16910">MAHGDDRPMADTKGLAVRSGGVQPWSPPTCGPVGEYNNPLTTVELERLDDVLYEAELLTGLRFSTYLGDLGESTRTTAESLLDGLGSDHPQAVLLAVSPAQKVVEVITGAEAALRISDRAARLAVLSVVSSCTDGDLAGGLVNGVRVLAEQAGTLPERVRW</sequence>
<evidence type="ECO:0000256" key="1">
    <source>
        <dbReference type="SAM" id="MobiDB-lite"/>
    </source>
</evidence>
<dbReference type="Gene3D" id="3.10.310.50">
    <property type="match status" value="1"/>
</dbReference>
<name>A0A939BZ00_9ACTN</name>
<evidence type="ECO:0000313" key="2">
    <source>
        <dbReference type="EMBL" id="MBM9467156.1"/>
    </source>
</evidence>
<dbReference type="Pfam" id="PF17174">
    <property type="entry name" value="DUF5130"/>
    <property type="match status" value="1"/>
</dbReference>
<feature type="region of interest" description="Disordered" evidence="1">
    <location>
        <begin position="1"/>
        <end position="33"/>
    </location>
</feature>